<dbReference type="Gene3D" id="2.60.40.150">
    <property type="entry name" value="C2 domain"/>
    <property type="match status" value="1"/>
</dbReference>
<name>A0A9W9AQQ2_9AGAR</name>
<dbReference type="PROSITE" id="PS50004">
    <property type="entry name" value="C2"/>
    <property type="match status" value="1"/>
</dbReference>
<feature type="region of interest" description="Disordered" evidence="7">
    <location>
        <begin position="868"/>
        <end position="887"/>
    </location>
</feature>
<dbReference type="InterPro" id="IPR001711">
    <property type="entry name" value="PLipase_C_Pinositol-sp_Y"/>
</dbReference>
<reference evidence="10" key="1">
    <citation type="submission" date="2022-08" db="EMBL/GenBank/DDBJ databases">
        <title>A Global Phylogenomic Analysis of the Shiitake Genus Lentinula.</title>
        <authorList>
            <consortium name="DOE Joint Genome Institute"/>
            <person name="Sierra-Patev S."/>
            <person name="Min B."/>
            <person name="Naranjo-Ortiz M."/>
            <person name="Looney B."/>
            <person name="Konkel Z."/>
            <person name="Slot J.C."/>
            <person name="Sakamoto Y."/>
            <person name="Steenwyk J.L."/>
            <person name="Rokas A."/>
            <person name="Carro J."/>
            <person name="Camarero S."/>
            <person name="Ferreira P."/>
            <person name="Molpeceres G."/>
            <person name="Ruiz-Duenas F.J."/>
            <person name="Serrano A."/>
            <person name="Henrissat B."/>
            <person name="Drula E."/>
            <person name="Hughes K.W."/>
            <person name="Mata J.L."/>
            <person name="Ishikawa N.K."/>
            <person name="Vargas-Isla R."/>
            <person name="Ushijima S."/>
            <person name="Smith C.A."/>
            <person name="Ahrendt S."/>
            <person name="Andreopoulos W."/>
            <person name="He G."/>
            <person name="Labutti K."/>
            <person name="Lipzen A."/>
            <person name="Ng V."/>
            <person name="Riley R."/>
            <person name="Sandor L."/>
            <person name="Barry K."/>
            <person name="Martinez A.T."/>
            <person name="Xiao Y."/>
            <person name="Gibbons J.G."/>
            <person name="Terashima K."/>
            <person name="Grigoriev I.V."/>
            <person name="Hibbett D.S."/>
        </authorList>
    </citation>
    <scope>NUCLEOTIDE SEQUENCE</scope>
    <source>
        <strain evidence="10">JLM2183</strain>
    </source>
</reference>
<keyword evidence="5" id="KW-0807">Transducer</keyword>
<evidence type="ECO:0000256" key="1">
    <source>
        <dbReference type="ARBA" id="ARBA00012368"/>
    </source>
</evidence>
<dbReference type="SUPFAM" id="SSF47473">
    <property type="entry name" value="EF-hand"/>
    <property type="match status" value="1"/>
</dbReference>
<evidence type="ECO:0000256" key="5">
    <source>
        <dbReference type="ARBA" id="ARBA00023224"/>
    </source>
</evidence>
<dbReference type="PRINTS" id="PR00390">
    <property type="entry name" value="PHPHLIPASEC"/>
</dbReference>
<feature type="compositionally biased region" description="Polar residues" evidence="7">
    <location>
        <begin position="897"/>
        <end position="908"/>
    </location>
</feature>
<keyword evidence="2 6" id="KW-0378">Hydrolase</keyword>
<dbReference type="InterPro" id="IPR001192">
    <property type="entry name" value="PI-PLC_fam"/>
</dbReference>
<dbReference type="PROSITE" id="PS50007">
    <property type="entry name" value="PIPLC_X_DOMAIN"/>
    <property type="match status" value="1"/>
</dbReference>
<dbReference type="Pfam" id="PF00168">
    <property type="entry name" value="C2"/>
    <property type="match status" value="1"/>
</dbReference>
<feature type="region of interest" description="Disordered" evidence="7">
    <location>
        <begin position="1178"/>
        <end position="1203"/>
    </location>
</feature>
<dbReference type="Gene3D" id="1.10.238.10">
    <property type="entry name" value="EF-hand"/>
    <property type="match status" value="1"/>
</dbReference>
<feature type="region of interest" description="Disordered" evidence="7">
    <location>
        <begin position="897"/>
        <end position="974"/>
    </location>
</feature>
<gene>
    <name evidence="10" type="ORF">J3R30DRAFT_3432675</name>
</gene>
<evidence type="ECO:0000313" key="11">
    <source>
        <dbReference type="Proteomes" id="UP001150266"/>
    </source>
</evidence>
<dbReference type="PANTHER" id="PTHR10336">
    <property type="entry name" value="PHOSPHOINOSITIDE-SPECIFIC PHOSPHOLIPASE C FAMILY PROTEIN"/>
    <property type="match status" value="1"/>
</dbReference>
<proteinExistence type="predicted"/>
<organism evidence="10 11">
    <name type="scientific">Lentinula aciculospora</name>
    <dbReference type="NCBI Taxonomy" id="153920"/>
    <lineage>
        <taxon>Eukaryota</taxon>
        <taxon>Fungi</taxon>
        <taxon>Dikarya</taxon>
        <taxon>Basidiomycota</taxon>
        <taxon>Agaricomycotina</taxon>
        <taxon>Agaricomycetes</taxon>
        <taxon>Agaricomycetidae</taxon>
        <taxon>Agaricales</taxon>
        <taxon>Marasmiineae</taxon>
        <taxon>Omphalotaceae</taxon>
        <taxon>Lentinula</taxon>
    </lineage>
</organism>
<feature type="region of interest" description="Disordered" evidence="7">
    <location>
        <begin position="163"/>
        <end position="188"/>
    </location>
</feature>
<accession>A0A9W9AQQ2</accession>
<keyword evidence="3 6" id="KW-0442">Lipid degradation</keyword>
<evidence type="ECO:0000256" key="6">
    <source>
        <dbReference type="RuleBase" id="RU361133"/>
    </source>
</evidence>
<dbReference type="EC" id="3.1.4.11" evidence="1 6"/>
<feature type="region of interest" description="Disordered" evidence="7">
    <location>
        <begin position="1"/>
        <end position="52"/>
    </location>
</feature>
<feature type="compositionally biased region" description="Polar residues" evidence="7">
    <location>
        <begin position="163"/>
        <end position="178"/>
    </location>
</feature>
<protein>
    <recommendedName>
        <fullName evidence="1 6">Phosphoinositide phospholipase C</fullName>
        <ecNumber evidence="1 6">3.1.4.11</ecNumber>
    </recommendedName>
</protein>
<dbReference type="GO" id="GO:0004435">
    <property type="term" value="F:phosphatidylinositol-4,5-bisphosphate phospholipase C activity"/>
    <property type="evidence" value="ECO:0007669"/>
    <property type="project" value="UniProtKB-EC"/>
</dbReference>
<comment type="catalytic activity">
    <reaction evidence="6">
        <text>a 1,2-diacyl-sn-glycero-3-phospho-(1D-myo-inositol-4,5-bisphosphate) + H2O = 1D-myo-inositol 1,4,5-trisphosphate + a 1,2-diacyl-sn-glycerol + H(+)</text>
        <dbReference type="Rhea" id="RHEA:33179"/>
        <dbReference type="ChEBI" id="CHEBI:15377"/>
        <dbReference type="ChEBI" id="CHEBI:15378"/>
        <dbReference type="ChEBI" id="CHEBI:17815"/>
        <dbReference type="ChEBI" id="CHEBI:58456"/>
        <dbReference type="ChEBI" id="CHEBI:203600"/>
        <dbReference type="EC" id="3.1.4.11"/>
    </reaction>
</comment>
<dbReference type="PANTHER" id="PTHR10336:SF36">
    <property type="entry name" value="1-PHOSPHATIDYLINOSITOL 4,5-BISPHOSPHATE PHOSPHODIESTERASE BETA-4"/>
    <property type="match status" value="1"/>
</dbReference>
<feature type="compositionally biased region" description="Low complexity" evidence="7">
    <location>
        <begin position="8"/>
        <end position="29"/>
    </location>
</feature>
<dbReference type="InterPro" id="IPR000909">
    <property type="entry name" value="PLipase_C_PInositol-sp_X_dom"/>
</dbReference>
<dbReference type="SMART" id="SM00149">
    <property type="entry name" value="PLCYc"/>
    <property type="match status" value="1"/>
</dbReference>
<evidence type="ECO:0000256" key="2">
    <source>
        <dbReference type="ARBA" id="ARBA00022801"/>
    </source>
</evidence>
<dbReference type="Pfam" id="PF00387">
    <property type="entry name" value="PI-PLC-Y"/>
    <property type="match status" value="1"/>
</dbReference>
<feature type="region of interest" description="Disordered" evidence="7">
    <location>
        <begin position="422"/>
        <end position="444"/>
    </location>
</feature>
<evidence type="ECO:0000313" key="10">
    <source>
        <dbReference type="EMBL" id="KAJ4487998.1"/>
    </source>
</evidence>
<dbReference type="PROSITE" id="PS50008">
    <property type="entry name" value="PIPLC_Y_DOMAIN"/>
    <property type="match status" value="1"/>
</dbReference>
<dbReference type="InterPro" id="IPR035892">
    <property type="entry name" value="C2_domain_sf"/>
</dbReference>
<keyword evidence="11" id="KW-1185">Reference proteome</keyword>
<dbReference type="SMART" id="SM00148">
    <property type="entry name" value="PLCXc"/>
    <property type="match status" value="1"/>
</dbReference>
<dbReference type="CDD" id="cd00275">
    <property type="entry name" value="C2_PLC_like"/>
    <property type="match status" value="1"/>
</dbReference>
<feature type="domain" description="C2" evidence="8">
    <location>
        <begin position="1093"/>
        <end position="1275"/>
    </location>
</feature>
<dbReference type="InterPro" id="IPR011993">
    <property type="entry name" value="PH-like_dom_sf"/>
</dbReference>
<evidence type="ECO:0000256" key="3">
    <source>
        <dbReference type="ARBA" id="ARBA00022963"/>
    </source>
</evidence>
<dbReference type="InterPro" id="IPR011992">
    <property type="entry name" value="EF-hand-dom_pair"/>
</dbReference>
<keyword evidence="4 6" id="KW-0443">Lipid metabolism</keyword>
<comment type="caution">
    <text evidence="10">The sequence shown here is derived from an EMBL/GenBank/DDBJ whole genome shotgun (WGS) entry which is preliminary data.</text>
</comment>
<dbReference type="InterPro" id="IPR000008">
    <property type="entry name" value="C2_dom"/>
</dbReference>
<sequence>MSGLGRLPSRVSPSTSSPSAVLPAAPIPVDSHLVSPHRRESSTEATSSASGRVLRRAAGLLASTGKHTEVLRATTSHIKTPANDGLGLEEEGRGATIRRRSLNIGKSIRRKFKNVSGALTRRSMSVSYSANQTSDFGYPFEAEKESRQSVTVNSSAVRRFTQSSRNVLSTPESPSVQPVSLPDSPFEVGSQPTDAIAMGSSAQPPSPYTAAVEEVDLRLSSINSTFSDSVSTESLVNFAVPQLLHQGTPLLKISKKKQKPFQFVFRLDADQGRIVWESKVHKFIAVENIKEIRTGQAALNHITQLEYAPVENYLPRWLTLIYLGPSPTAARSKPNLSPLPLGSPKSNYSVHTYKTLHLVASSSAIVQLWERTLKAMVALRVSLTTGLGFGGGMNSDRTMEETRQALWERSFWTAAGENVHSGNSRYGPGASAGNESLGSPGDGRRLTFNEMRALCERLNVRMSENEVRRLFNQADFQGRGSLDFKGFRRFGKLLKARPELDRLFKRMLQKSNMEIIGVSRNDSLHEQSSSSSSHIDSNPGVMTFGIFEDFMRKKQKSELSEVELKDIFDRYSVEVADPTTDSSYMALPYSNHTLGISTSSLPTPPSSIPSSSSLNIREWDADTSHIPPSVLFATSALPVTRFMTVETFTSFLLSSDNPACLEPRLNTETSPPTQSHGFIRHNTHHNNTTFHRLSEISHDMTRPLSDYYISSSHNTYLIGHQLYGESTVEGYVRAFLSGCRSVELDIFDTDTGPQIFHGKTLTSKVALREVCEAIMTYGFVASQYPLIISAEIHCGLVGQVQLVTIMKDVFKDRLVRRDENGAIVGITKAAQSSDEPLINEVLLAASIIEQLPSPEELKGRILVKTKKLHPADHKDPHPLSHSSSTFSSNTLRLGNSFDLSTSSPSDTDAMSEMPVRYLKTRRKSSTTTDRNMVNGCGRSDSSPPPSSYSPGRPKAVISGRSSSSQRSYQSELPRAKSKISPELLSLLVYTVGVKCRGINKKEVYRPEEMFSLSENMTNKMLKVGMIDLIKHTRGHLVRIYPKGTRVRSTNYLPHRYWSAGTQLVAINWQTVDLGYMINHVMFQRNGGCGYLLKPVPLRMPHKGLLSKQTQHHLDLTIISAQHLPAPKDTSGRDIPEYCPVNPYVQVTIYVPDWPTPPSASANSIASALASANGAASAVVSPESGSTSPTSESFPPSPRSPRSASYCTRVVKSNGFNPVWEEKIRIPFPCVGDMKDLIFVRFAVRHSERDDVEPLAQFFASLGCLQHGYRHLPLHDSQMSQYLFSTLFVRIDIS</sequence>
<dbReference type="SUPFAM" id="SSF51695">
    <property type="entry name" value="PLC-like phosphodiesterases"/>
    <property type="match status" value="1"/>
</dbReference>
<dbReference type="EMBL" id="JAOTPV010000002">
    <property type="protein sequence ID" value="KAJ4487998.1"/>
    <property type="molecule type" value="Genomic_DNA"/>
</dbReference>
<dbReference type="SUPFAM" id="SSF50729">
    <property type="entry name" value="PH domain-like"/>
    <property type="match status" value="1"/>
</dbReference>
<dbReference type="InterPro" id="IPR017946">
    <property type="entry name" value="PLC-like_Pdiesterase_TIM-brl"/>
</dbReference>
<dbReference type="GO" id="GO:0051209">
    <property type="term" value="P:release of sequestered calcium ion into cytosol"/>
    <property type="evidence" value="ECO:0007669"/>
    <property type="project" value="TreeGrafter"/>
</dbReference>
<feature type="compositionally biased region" description="Basic and acidic residues" evidence="7">
    <location>
        <begin position="869"/>
        <end position="878"/>
    </location>
</feature>
<evidence type="ECO:0000256" key="4">
    <source>
        <dbReference type="ARBA" id="ARBA00023098"/>
    </source>
</evidence>
<dbReference type="Gene3D" id="2.30.29.30">
    <property type="entry name" value="Pleckstrin-homology domain (PH domain)/Phosphotyrosine-binding domain (PTB)"/>
    <property type="match status" value="1"/>
</dbReference>
<evidence type="ECO:0000259" key="8">
    <source>
        <dbReference type="PROSITE" id="PS50004"/>
    </source>
</evidence>
<dbReference type="SUPFAM" id="SSF49562">
    <property type="entry name" value="C2 domain (Calcium/lipid-binding domain, CaLB)"/>
    <property type="match status" value="1"/>
</dbReference>
<dbReference type="GO" id="GO:0016042">
    <property type="term" value="P:lipid catabolic process"/>
    <property type="evidence" value="ECO:0007669"/>
    <property type="project" value="UniProtKB-KW"/>
</dbReference>
<evidence type="ECO:0000256" key="7">
    <source>
        <dbReference type="SAM" id="MobiDB-lite"/>
    </source>
</evidence>
<feature type="compositionally biased region" description="Low complexity" evidence="7">
    <location>
        <begin position="958"/>
        <end position="970"/>
    </location>
</feature>
<dbReference type="OrthoDB" id="269822at2759"/>
<feature type="domain" description="PI-PLC Y-box" evidence="9">
    <location>
        <begin position="983"/>
        <end position="1098"/>
    </location>
</feature>
<dbReference type="GO" id="GO:0048015">
    <property type="term" value="P:phosphatidylinositol-mediated signaling"/>
    <property type="evidence" value="ECO:0007669"/>
    <property type="project" value="TreeGrafter"/>
</dbReference>
<dbReference type="Pfam" id="PF00388">
    <property type="entry name" value="PI-PLC-X"/>
    <property type="match status" value="1"/>
</dbReference>
<evidence type="ECO:0000259" key="9">
    <source>
        <dbReference type="PROSITE" id="PS50008"/>
    </source>
</evidence>
<dbReference type="Gene3D" id="3.20.20.190">
    <property type="entry name" value="Phosphatidylinositol (PI) phosphodiesterase"/>
    <property type="match status" value="1"/>
</dbReference>
<dbReference type="Proteomes" id="UP001150266">
    <property type="component" value="Unassembled WGS sequence"/>
</dbReference>
<dbReference type="SMART" id="SM00239">
    <property type="entry name" value="C2"/>
    <property type="match status" value="1"/>
</dbReference>